<proteinExistence type="predicted"/>
<name>A0ABR9M6T4_9ACTN</name>
<sequence>MLRLVDGAGPWPWADYLVDGLPSGQDPAGAVVEATVSRTASTCIRAARGQVLQRDDIAMFEQTGGNVGEESRAVLFDELGGPRLLNVKDTGIKKPGPGEGHPVLWAFQPWEAR</sequence>
<gene>
    <name evidence="1" type="ORF">H4W80_006568</name>
</gene>
<dbReference type="RefSeq" id="WP_192788549.1">
    <property type="nucleotide sequence ID" value="NZ_JADBEK010000001.1"/>
</dbReference>
<evidence type="ECO:0000313" key="1">
    <source>
        <dbReference type="EMBL" id="MBE1588310.1"/>
    </source>
</evidence>
<accession>A0ABR9M6T4</accession>
<reference evidence="1 2" key="1">
    <citation type="submission" date="2020-10" db="EMBL/GenBank/DDBJ databases">
        <title>Sequencing the genomes of 1000 actinobacteria strains.</title>
        <authorList>
            <person name="Klenk H.-P."/>
        </authorList>
    </citation>
    <scope>NUCLEOTIDE SEQUENCE [LARGE SCALE GENOMIC DNA]</scope>
    <source>
        <strain evidence="1 2">DSM 43173</strain>
    </source>
</reference>
<evidence type="ECO:0000313" key="2">
    <source>
        <dbReference type="Proteomes" id="UP000633509"/>
    </source>
</evidence>
<organism evidence="1 2">
    <name type="scientific">Nonomuraea angiospora</name>
    <dbReference type="NCBI Taxonomy" id="46172"/>
    <lineage>
        <taxon>Bacteria</taxon>
        <taxon>Bacillati</taxon>
        <taxon>Actinomycetota</taxon>
        <taxon>Actinomycetes</taxon>
        <taxon>Streptosporangiales</taxon>
        <taxon>Streptosporangiaceae</taxon>
        <taxon>Nonomuraea</taxon>
    </lineage>
</organism>
<keyword evidence="2" id="KW-1185">Reference proteome</keyword>
<dbReference type="Proteomes" id="UP000633509">
    <property type="component" value="Unassembled WGS sequence"/>
</dbReference>
<comment type="caution">
    <text evidence="1">The sequence shown here is derived from an EMBL/GenBank/DDBJ whole genome shotgun (WGS) entry which is preliminary data.</text>
</comment>
<protein>
    <submittedName>
        <fullName evidence="1">Uncharacterized protein</fullName>
    </submittedName>
</protein>
<dbReference type="EMBL" id="JADBEK010000001">
    <property type="protein sequence ID" value="MBE1588310.1"/>
    <property type="molecule type" value="Genomic_DNA"/>
</dbReference>